<comment type="caution">
    <text evidence="2">The sequence shown here is derived from an EMBL/GenBank/DDBJ whole genome shotgun (WGS) entry which is preliminary data.</text>
</comment>
<feature type="region of interest" description="Disordered" evidence="1">
    <location>
        <begin position="148"/>
        <end position="180"/>
    </location>
</feature>
<feature type="compositionally biased region" description="Low complexity" evidence="1">
    <location>
        <begin position="151"/>
        <end position="164"/>
    </location>
</feature>
<reference evidence="3" key="1">
    <citation type="journal article" date="2022" name="ISME J.">
        <title>Genetic and phylogenetic analysis of dissimilatory iodate-reducing bacteria identifies potential niches across the world's oceans.</title>
        <authorList>
            <person name="Reyes-Umana V."/>
            <person name="Henning Z."/>
            <person name="Lee K."/>
            <person name="Barnum T.P."/>
            <person name="Coates J.D."/>
        </authorList>
    </citation>
    <scope>NUCLEOTIDE SEQUENCE [LARGE SCALE GENOMIC DNA]</scope>
    <source>
        <strain evidence="3">IR12</strain>
    </source>
</reference>
<protein>
    <submittedName>
        <fullName evidence="2">Uncharacterized protein</fullName>
    </submittedName>
</protein>
<keyword evidence="3" id="KW-1185">Reference proteome</keyword>
<dbReference type="RefSeq" id="WP_214362473.1">
    <property type="nucleotide sequence ID" value="NZ_JAEKFT010000017.1"/>
</dbReference>
<dbReference type="EMBL" id="JAEKFT010000017">
    <property type="protein sequence ID" value="MBT0962523.1"/>
    <property type="molecule type" value="Genomic_DNA"/>
</dbReference>
<organism evidence="2 3">
    <name type="scientific">Denitromonas iodatirespirans</name>
    <dbReference type="NCBI Taxonomy" id="2795389"/>
    <lineage>
        <taxon>Bacteria</taxon>
        <taxon>Pseudomonadati</taxon>
        <taxon>Pseudomonadota</taxon>
        <taxon>Betaproteobacteria</taxon>
        <taxon>Rhodocyclales</taxon>
        <taxon>Zoogloeaceae</taxon>
        <taxon>Denitromonas</taxon>
    </lineage>
</organism>
<name>A0A944DGP4_DENI1</name>
<sequence length="180" mass="18961">MATSAVRQSLEKHRIAILSLQASEPPSATPSLLVHPTAILKISSGATISFIVSPNPVAAMMIRSAALALVIATTLSACEQVGIPDPVKEAARAQAEGEAIGSACRHAGRALEDCFTLNPRASKADIFTGWRNMNDYMIENKIDIVPPTLGEAAATSPAEAATDTSPRETESFSPRPRPRS</sequence>
<gene>
    <name evidence="2" type="ORF">I8J34_15190</name>
</gene>
<evidence type="ECO:0000313" key="2">
    <source>
        <dbReference type="EMBL" id="MBT0962523.1"/>
    </source>
</evidence>
<accession>A0A944DGP4</accession>
<dbReference type="Proteomes" id="UP000694660">
    <property type="component" value="Unassembled WGS sequence"/>
</dbReference>
<proteinExistence type="predicted"/>
<evidence type="ECO:0000256" key="1">
    <source>
        <dbReference type="SAM" id="MobiDB-lite"/>
    </source>
</evidence>
<evidence type="ECO:0000313" key="3">
    <source>
        <dbReference type="Proteomes" id="UP000694660"/>
    </source>
</evidence>
<dbReference type="AlphaFoldDB" id="A0A944DGP4"/>